<accession>A0A2P2L7M8</accession>
<dbReference type="AlphaFoldDB" id="A0A2P2L7M8"/>
<sequence length="80" mass="9325">MLCSNKIRTVYGTRTNCQRVDHDDLQNMLEDMDSPDQANAIRIFFLRVNSSAFAGLTDCSNQPYQEGEKKRKQRKRERNA</sequence>
<evidence type="ECO:0000256" key="1">
    <source>
        <dbReference type="SAM" id="MobiDB-lite"/>
    </source>
</evidence>
<protein>
    <submittedName>
        <fullName evidence="2">Uncharacterized protein</fullName>
    </submittedName>
</protein>
<organism evidence="2">
    <name type="scientific">Rhizophora mucronata</name>
    <name type="common">Asiatic mangrove</name>
    <dbReference type="NCBI Taxonomy" id="61149"/>
    <lineage>
        <taxon>Eukaryota</taxon>
        <taxon>Viridiplantae</taxon>
        <taxon>Streptophyta</taxon>
        <taxon>Embryophyta</taxon>
        <taxon>Tracheophyta</taxon>
        <taxon>Spermatophyta</taxon>
        <taxon>Magnoliopsida</taxon>
        <taxon>eudicotyledons</taxon>
        <taxon>Gunneridae</taxon>
        <taxon>Pentapetalae</taxon>
        <taxon>rosids</taxon>
        <taxon>fabids</taxon>
        <taxon>Malpighiales</taxon>
        <taxon>Rhizophoraceae</taxon>
        <taxon>Rhizophora</taxon>
    </lineage>
</organism>
<evidence type="ECO:0000313" key="2">
    <source>
        <dbReference type="EMBL" id="MBX13982.1"/>
    </source>
</evidence>
<dbReference type="EMBL" id="GGEC01033498">
    <property type="protein sequence ID" value="MBX13982.1"/>
    <property type="molecule type" value="Transcribed_RNA"/>
</dbReference>
<name>A0A2P2L7M8_RHIMU</name>
<feature type="compositionally biased region" description="Basic residues" evidence="1">
    <location>
        <begin position="70"/>
        <end position="80"/>
    </location>
</feature>
<feature type="region of interest" description="Disordered" evidence="1">
    <location>
        <begin position="59"/>
        <end position="80"/>
    </location>
</feature>
<proteinExistence type="predicted"/>
<reference evidence="2" key="1">
    <citation type="submission" date="2018-02" db="EMBL/GenBank/DDBJ databases">
        <title>Rhizophora mucronata_Transcriptome.</title>
        <authorList>
            <person name="Meera S.P."/>
            <person name="Sreeshan A."/>
            <person name="Augustine A."/>
        </authorList>
    </citation>
    <scope>NUCLEOTIDE SEQUENCE</scope>
    <source>
        <tissue evidence="2">Leaf</tissue>
    </source>
</reference>